<accession>A0AAG5DII1</accession>
<keyword evidence="1" id="KW-0812">Transmembrane</keyword>
<feature type="transmembrane region" description="Helical" evidence="1">
    <location>
        <begin position="20"/>
        <end position="41"/>
    </location>
</feature>
<sequence length="116" mass="13778">MDGNKRRKHHAYDRARFCQLYVFCRGFTVAGYAVGHGVYVLCLELPHQILHEVFRAVQFVVQKANHSIFVGHFSNTDERFLYLIHERCYLILAKLIFHLTYNLKIMVRRARRLPTN</sequence>
<reference evidence="2" key="1">
    <citation type="submission" date="2024-04" db="UniProtKB">
        <authorList>
            <consortium name="EnsemblMetazoa"/>
        </authorList>
    </citation>
    <scope>IDENTIFICATION</scope>
    <source>
        <strain evidence="2">EBRO</strain>
    </source>
</reference>
<dbReference type="Proteomes" id="UP000075880">
    <property type="component" value="Unassembled WGS sequence"/>
</dbReference>
<evidence type="ECO:0000256" key="1">
    <source>
        <dbReference type="SAM" id="Phobius"/>
    </source>
</evidence>
<proteinExistence type="predicted"/>
<keyword evidence="1" id="KW-1133">Transmembrane helix</keyword>
<protein>
    <submittedName>
        <fullName evidence="2">Uncharacterized protein</fullName>
    </submittedName>
</protein>
<dbReference type="AlphaFoldDB" id="A0AAG5DII1"/>
<evidence type="ECO:0000313" key="3">
    <source>
        <dbReference type="Proteomes" id="UP000075880"/>
    </source>
</evidence>
<evidence type="ECO:0000313" key="2">
    <source>
        <dbReference type="EnsemblMetazoa" id="ENSAATROPP010891"/>
    </source>
</evidence>
<keyword evidence="1" id="KW-0472">Membrane</keyword>
<feature type="transmembrane region" description="Helical" evidence="1">
    <location>
        <begin position="80"/>
        <end position="103"/>
    </location>
</feature>
<keyword evidence="3" id="KW-1185">Reference proteome</keyword>
<name>A0AAG5DII1_ANOAO</name>
<organism evidence="2 3">
    <name type="scientific">Anopheles atroparvus</name>
    <name type="common">European mosquito</name>
    <dbReference type="NCBI Taxonomy" id="41427"/>
    <lineage>
        <taxon>Eukaryota</taxon>
        <taxon>Metazoa</taxon>
        <taxon>Ecdysozoa</taxon>
        <taxon>Arthropoda</taxon>
        <taxon>Hexapoda</taxon>
        <taxon>Insecta</taxon>
        <taxon>Pterygota</taxon>
        <taxon>Neoptera</taxon>
        <taxon>Endopterygota</taxon>
        <taxon>Diptera</taxon>
        <taxon>Nematocera</taxon>
        <taxon>Culicoidea</taxon>
        <taxon>Culicidae</taxon>
        <taxon>Anophelinae</taxon>
        <taxon>Anopheles</taxon>
    </lineage>
</organism>
<dbReference type="EnsemblMetazoa" id="ENSAATROPT012017">
    <property type="protein sequence ID" value="ENSAATROPP010891"/>
    <property type="gene ID" value="ENSAATROPG009781"/>
</dbReference>